<sequence>MSKQLSAGDIIEARCTRCKAVTNHTIIAMIGGQPVRVRCNTCDGDHNYRAPRVKSEPARKTSPARQPGAQRKPKAVMQDEQQWQEAAARLRSGQSVPYAMDRSFKKGDAVDHPAFGIGIVVDMVPPNKVEILFESGRKLLRCKL</sequence>
<reference evidence="2 3" key="1">
    <citation type="journal article" date="2017" name="Genome Announc.">
        <title>Complete Genome Sequences of Two Acetylene-Fermenting Pelobacter acetylenicus Strains.</title>
        <authorList>
            <person name="Sutton J.M."/>
            <person name="Baesman S.M."/>
            <person name="Fierst J.L."/>
            <person name="Poret-Peterson A.T."/>
            <person name="Oremland R.S."/>
            <person name="Dunlap D.S."/>
            <person name="Akob D.M."/>
        </authorList>
    </citation>
    <scope>NUCLEOTIDE SEQUENCE [LARGE SCALE GENOMIC DNA]</scope>
    <source>
        <strain evidence="2 3">DSM 3247</strain>
    </source>
</reference>
<evidence type="ECO:0000256" key="1">
    <source>
        <dbReference type="SAM" id="MobiDB-lite"/>
    </source>
</evidence>
<evidence type="ECO:0000313" key="3">
    <source>
        <dbReference type="Proteomes" id="UP000182264"/>
    </source>
</evidence>
<dbReference type="STRING" id="29542.A6070_12710"/>
<name>A0A1L3GEE2_SYNAC</name>
<dbReference type="OrthoDB" id="129834at2"/>
<accession>A0A1L3GEE2</accession>
<dbReference type="AlphaFoldDB" id="A0A1L3GEE2"/>
<dbReference type="KEGG" id="pace:A6070_12710"/>
<proteinExistence type="predicted"/>
<feature type="region of interest" description="Disordered" evidence="1">
    <location>
        <begin position="46"/>
        <end position="80"/>
    </location>
</feature>
<organism evidence="2 3">
    <name type="scientific">Syntrophotalea acetylenica</name>
    <name type="common">Pelobacter acetylenicus</name>
    <dbReference type="NCBI Taxonomy" id="29542"/>
    <lineage>
        <taxon>Bacteria</taxon>
        <taxon>Pseudomonadati</taxon>
        <taxon>Thermodesulfobacteriota</taxon>
        <taxon>Desulfuromonadia</taxon>
        <taxon>Desulfuromonadales</taxon>
        <taxon>Syntrophotaleaceae</taxon>
        <taxon>Syntrophotalea</taxon>
    </lineage>
</organism>
<dbReference type="Proteomes" id="UP000182264">
    <property type="component" value="Chromosome"/>
</dbReference>
<evidence type="ECO:0000313" key="2">
    <source>
        <dbReference type="EMBL" id="APG24303.1"/>
    </source>
</evidence>
<feature type="compositionally biased region" description="Basic and acidic residues" evidence="1">
    <location>
        <begin position="46"/>
        <end position="59"/>
    </location>
</feature>
<protein>
    <submittedName>
        <fullName evidence="2">Uncharacterized protein</fullName>
    </submittedName>
</protein>
<keyword evidence="3" id="KW-1185">Reference proteome</keyword>
<dbReference type="EMBL" id="CP015518">
    <property type="protein sequence ID" value="APG24303.1"/>
    <property type="molecule type" value="Genomic_DNA"/>
</dbReference>
<dbReference type="RefSeq" id="WP_072286143.1">
    <property type="nucleotide sequence ID" value="NZ_CP015455.1"/>
</dbReference>
<gene>
    <name evidence="2" type="ORF">A7E75_04075</name>
</gene>